<comment type="caution">
    <text evidence="2">The sequence shown here is derived from an EMBL/GenBank/DDBJ whole genome shotgun (WGS) entry which is preliminary data.</text>
</comment>
<dbReference type="PROSITE" id="PS51186">
    <property type="entry name" value="GNAT"/>
    <property type="match status" value="1"/>
</dbReference>
<name>A0ABU3R5D4_9GAMM</name>
<evidence type="ECO:0000313" key="3">
    <source>
        <dbReference type="Proteomes" id="UP001257914"/>
    </source>
</evidence>
<dbReference type="RefSeq" id="WP_315948364.1">
    <property type="nucleotide sequence ID" value="NZ_JAWCUA010000010.1"/>
</dbReference>
<dbReference type="Proteomes" id="UP001257914">
    <property type="component" value="Unassembled WGS sequence"/>
</dbReference>
<keyword evidence="3" id="KW-1185">Reference proteome</keyword>
<dbReference type="InterPro" id="IPR000182">
    <property type="entry name" value="GNAT_dom"/>
</dbReference>
<dbReference type="InterPro" id="IPR016181">
    <property type="entry name" value="Acyl_CoA_acyltransferase"/>
</dbReference>
<dbReference type="CDD" id="cd04301">
    <property type="entry name" value="NAT_SF"/>
    <property type="match status" value="1"/>
</dbReference>
<dbReference type="Gene3D" id="3.40.630.30">
    <property type="match status" value="1"/>
</dbReference>
<sequence length="166" mass="19080">MFKPVIHQQDIDQVVELAHIIWTEHYTPIIGSEQVDYMLTHFHSKAEISKQIAEQNYHFYLIINNDKAVGYCGFQLQESDLFLSKLYLLSSERGQGLGKLATNFIIQTAREHHKSKVYLTVNKYNHGSINAYYKIGFTKVKELCADIGGGYVMDDYQLELNLSPDS</sequence>
<evidence type="ECO:0000259" key="1">
    <source>
        <dbReference type="PROSITE" id="PS51186"/>
    </source>
</evidence>
<gene>
    <name evidence="2" type="ORF">RT723_17160</name>
</gene>
<evidence type="ECO:0000313" key="2">
    <source>
        <dbReference type="EMBL" id="MDU0114687.1"/>
    </source>
</evidence>
<dbReference type="EMBL" id="JAWCUA010000010">
    <property type="protein sequence ID" value="MDU0114687.1"/>
    <property type="molecule type" value="Genomic_DNA"/>
</dbReference>
<protein>
    <submittedName>
        <fullName evidence="2">GNAT family N-acetyltransferase</fullName>
    </submittedName>
</protein>
<organism evidence="2 3">
    <name type="scientific">Psychrosphaera aquimarina</name>
    <dbReference type="NCBI Taxonomy" id="2044854"/>
    <lineage>
        <taxon>Bacteria</taxon>
        <taxon>Pseudomonadati</taxon>
        <taxon>Pseudomonadota</taxon>
        <taxon>Gammaproteobacteria</taxon>
        <taxon>Alteromonadales</taxon>
        <taxon>Pseudoalteromonadaceae</taxon>
        <taxon>Psychrosphaera</taxon>
    </lineage>
</organism>
<accession>A0ABU3R5D4</accession>
<proteinExistence type="predicted"/>
<dbReference type="Pfam" id="PF00583">
    <property type="entry name" value="Acetyltransf_1"/>
    <property type="match status" value="1"/>
</dbReference>
<reference evidence="2 3" key="1">
    <citation type="submission" date="2023-10" db="EMBL/GenBank/DDBJ databases">
        <title>Psychrosphaera aquimaarina strain SW33 isolated from seawater.</title>
        <authorList>
            <person name="Bayburt H."/>
            <person name="Kim J.M."/>
            <person name="Choi B.J."/>
            <person name="Jeon C.O."/>
        </authorList>
    </citation>
    <scope>NUCLEOTIDE SEQUENCE [LARGE SCALE GENOMIC DNA]</scope>
    <source>
        <strain evidence="2 3">KCTC 52743</strain>
    </source>
</reference>
<feature type="domain" description="N-acetyltransferase" evidence="1">
    <location>
        <begin position="1"/>
        <end position="163"/>
    </location>
</feature>
<dbReference type="SUPFAM" id="SSF55729">
    <property type="entry name" value="Acyl-CoA N-acyltransferases (Nat)"/>
    <property type="match status" value="1"/>
</dbReference>